<dbReference type="GeneID" id="43681866"/>
<evidence type="ECO:0000256" key="2">
    <source>
        <dbReference type="SAM" id="SignalP"/>
    </source>
</evidence>
<proteinExistence type="predicted"/>
<evidence type="ECO:0000256" key="1">
    <source>
        <dbReference type="SAM" id="MobiDB-lite"/>
    </source>
</evidence>
<feature type="compositionally biased region" description="Low complexity" evidence="1">
    <location>
        <begin position="66"/>
        <end position="77"/>
    </location>
</feature>
<name>A0A099LRE2_9VIBR</name>
<dbReference type="Proteomes" id="UP000029994">
    <property type="component" value="Unassembled WGS sequence"/>
</dbReference>
<dbReference type="eggNOG" id="ENOG5032YZ5">
    <property type="taxonomic scope" value="Bacteria"/>
</dbReference>
<dbReference type="RefSeq" id="WP_152593642.1">
    <property type="nucleotide sequence ID" value="NZ_CP061845.1"/>
</dbReference>
<feature type="domain" description="DUF4124" evidence="3">
    <location>
        <begin position="8"/>
        <end position="56"/>
    </location>
</feature>
<evidence type="ECO:0000313" key="4">
    <source>
        <dbReference type="EMBL" id="KGK10026.1"/>
    </source>
</evidence>
<feature type="chain" id="PRO_5001958239" evidence="2">
    <location>
        <begin position="19"/>
        <end position="190"/>
    </location>
</feature>
<feature type="region of interest" description="Disordered" evidence="1">
    <location>
        <begin position="52"/>
        <end position="95"/>
    </location>
</feature>
<sequence length="190" mass="20380">MIKRLSLLCVLLSSLAHAQTVYTWVDADGVLHFSDTPGSGAKSITLADLDASAPAPHVESTQKMDAAQPSTTQASSAKETAVEPAQPSSSDQAPAELQLSMASPANDTTIRSNRGLIFIRMESNRKLEVGEQLQLILNGHRYGAPQTGLTWQLKNIDRGTHTLAVQAYRNGKIIASSSPISVHLHRTSIK</sequence>
<gene>
    <name evidence="4" type="ORF">EA26_01350</name>
</gene>
<comment type="caution">
    <text evidence="4">The sequence shown here is derived from an EMBL/GenBank/DDBJ whole genome shotgun (WGS) entry which is preliminary data.</text>
</comment>
<dbReference type="AlphaFoldDB" id="A0A099LRE2"/>
<dbReference type="EMBL" id="JMCG01000001">
    <property type="protein sequence ID" value="KGK10026.1"/>
    <property type="molecule type" value="Genomic_DNA"/>
</dbReference>
<keyword evidence="2" id="KW-0732">Signal</keyword>
<evidence type="ECO:0000259" key="3">
    <source>
        <dbReference type="Pfam" id="PF13511"/>
    </source>
</evidence>
<dbReference type="STRING" id="29495.EA26_01350"/>
<protein>
    <submittedName>
        <fullName evidence="4">Nitrogen regulation protein NR</fullName>
    </submittedName>
</protein>
<dbReference type="Pfam" id="PF13511">
    <property type="entry name" value="DUF4124"/>
    <property type="match status" value="1"/>
</dbReference>
<reference evidence="4 5" key="1">
    <citation type="submission" date="2014-04" db="EMBL/GenBank/DDBJ databases">
        <title>Genome sequencing of Vibrio navarrensis strains.</title>
        <authorList>
            <person name="Gladney L.M."/>
            <person name="Katz L.S."/>
            <person name="Marino-Ramirez L."/>
            <person name="Jordan I.K."/>
        </authorList>
    </citation>
    <scope>NUCLEOTIDE SEQUENCE [LARGE SCALE GENOMIC DNA]</scope>
    <source>
        <strain evidence="4 5">ATCC 51183</strain>
    </source>
</reference>
<accession>A0A099LRE2</accession>
<organism evidence="4 5">
    <name type="scientific">Vibrio navarrensis</name>
    <dbReference type="NCBI Taxonomy" id="29495"/>
    <lineage>
        <taxon>Bacteria</taxon>
        <taxon>Pseudomonadati</taxon>
        <taxon>Pseudomonadota</taxon>
        <taxon>Gammaproteobacteria</taxon>
        <taxon>Vibrionales</taxon>
        <taxon>Vibrionaceae</taxon>
        <taxon>Vibrio</taxon>
    </lineage>
</organism>
<evidence type="ECO:0000313" key="5">
    <source>
        <dbReference type="Proteomes" id="UP000029994"/>
    </source>
</evidence>
<dbReference type="InterPro" id="IPR025392">
    <property type="entry name" value="DUF4124"/>
</dbReference>
<feature type="signal peptide" evidence="2">
    <location>
        <begin position="1"/>
        <end position="18"/>
    </location>
</feature>
<keyword evidence="5" id="KW-1185">Reference proteome</keyword>